<sequence>MPRNFKSSSMPKFTKFTVASKMLDLRLQQTPLTIQLRLKTRKAVDQEQTFKEEANATDAATQTTLLTNANTRSMCVTNVIRKGILPKRVGPKITSRQS</sequence>
<dbReference type="AlphaFoldDB" id="A0AAV4DQ06"/>
<evidence type="ECO:0000313" key="2">
    <source>
        <dbReference type="Proteomes" id="UP000735302"/>
    </source>
</evidence>
<organism evidence="1 2">
    <name type="scientific">Plakobranchus ocellatus</name>
    <dbReference type="NCBI Taxonomy" id="259542"/>
    <lineage>
        <taxon>Eukaryota</taxon>
        <taxon>Metazoa</taxon>
        <taxon>Spiralia</taxon>
        <taxon>Lophotrochozoa</taxon>
        <taxon>Mollusca</taxon>
        <taxon>Gastropoda</taxon>
        <taxon>Heterobranchia</taxon>
        <taxon>Euthyneura</taxon>
        <taxon>Panpulmonata</taxon>
        <taxon>Sacoglossa</taxon>
        <taxon>Placobranchoidea</taxon>
        <taxon>Plakobranchidae</taxon>
        <taxon>Plakobranchus</taxon>
    </lineage>
</organism>
<dbReference type="Proteomes" id="UP000735302">
    <property type="component" value="Unassembled WGS sequence"/>
</dbReference>
<dbReference type="EMBL" id="BLXT01008169">
    <property type="protein sequence ID" value="GFO46140.1"/>
    <property type="molecule type" value="Genomic_DNA"/>
</dbReference>
<reference evidence="1 2" key="1">
    <citation type="journal article" date="2021" name="Elife">
        <title>Chloroplast acquisition without the gene transfer in kleptoplastic sea slugs, Plakobranchus ocellatus.</title>
        <authorList>
            <person name="Maeda T."/>
            <person name="Takahashi S."/>
            <person name="Yoshida T."/>
            <person name="Shimamura S."/>
            <person name="Takaki Y."/>
            <person name="Nagai Y."/>
            <person name="Toyoda A."/>
            <person name="Suzuki Y."/>
            <person name="Arimoto A."/>
            <person name="Ishii H."/>
            <person name="Satoh N."/>
            <person name="Nishiyama T."/>
            <person name="Hasebe M."/>
            <person name="Maruyama T."/>
            <person name="Minagawa J."/>
            <person name="Obokata J."/>
            <person name="Shigenobu S."/>
        </authorList>
    </citation>
    <scope>NUCLEOTIDE SEQUENCE [LARGE SCALE GENOMIC DNA]</scope>
</reference>
<comment type="caution">
    <text evidence="1">The sequence shown here is derived from an EMBL/GenBank/DDBJ whole genome shotgun (WGS) entry which is preliminary data.</text>
</comment>
<evidence type="ECO:0000313" key="1">
    <source>
        <dbReference type="EMBL" id="GFO46140.1"/>
    </source>
</evidence>
<keyword evidence="2" id="KW-1185">Reference proteome</keyword>
<gene>
    <name evidence="1" type="ORF">PoB_007264500</name>
</gene>
<name>A0AAV4DQ06_9GAST</name>
<proteinExistence type="predicted"/>
<accession>A0AAV4DQ06</accession>
<protein>
    <submittedName>
        <fullName evidence="1">Uncharacterized protein</fullName>
    </submittedName>
</protein>